<keyword evidence="3 5" id="KW-0521">NADP</keyword>
<comment type="catalytic activity">
    <reaction evidence="5">
        <text>7-aminomethyl-7-carbaguanine + 2 NADP(+) = 7-cyano-7-carbaguanine + 2 NADPH + 3 H(+)</text>
        <dbReference type="Rhea" id="RHEA:13409"/>
        <dbReference type="ChEBI" id="CHEBI:15378"/>
        <dbReference type="ChEBI" id="CHEBI:45075"/>
        <dbReference type="ChEBI" id="CHEBI:57783"/>
        <dbReference type="ChEBI" id="CHEBI:58349"/>
        <dbReference type="ChEBI" id="CHEBI:58703"/>
        <dbReference type="EC" id="1.7.1.13"/>
    </reaction>
</comment>
<keyword evidence="1 5" id="KW-0963">Cytoplasm</keyword>
<dbReference type="GO" id="GO:0005737">
    <property type="term" value="C:cytoplasm"/>
    <property type="evidence" value="ECO:0007669"/>
    <property type="project" value="UniProtKB-SubCell"/>
</dbReference>
<dbReference type="InterPro" id="IPR050084">
    <property type="entry name" value="NADPH_dep_7-cyano-7-deazaG_red"/>
</dbReference>
<dbReference type="RefSeq" id="WP_053820000.1">
    <property type="nucleotide sequence ID" value="NZ_CP006911.1"/>
</dbReference>
<dbReference type="Pfam" id="PF14489">
    <property type="entry name" value="QueF"/>
    <property type="match status" value="1"/>
</dbReference>
<keyword evidence="2 5" id="KW-0671">Queuosine biosynthesis</keyword>
<accession>A0A0M5KRQ7</accession>
<keyword evidence="7" id="KW-1185">Reference proteome</keyword>
<dbReference type="GO" id="GO:0033739">
    <property type="term" value="F:preQ1 synthase activity"/>
    <property type="evidence" value="ECO:0007669"/>
    <property type="project" value="UniProtKB-UniRule"/>
</dbReference>
<sequence>MSSSPSKILEVFDNPNSERDFVIRIDSSEFTCLCPLTGQPDFADIHIEYIADKFCVELKALKNYFWSYRNEGAFHEAVTNKILDDLVEVMDPRFIRLKAVFNVRGGVYTNVECEHRKEGWSPREVVSI</sequence>
<feature type="binding site" evidence="5">
    <location>
        <begin position="56"/>
        <end position="58"/>
    </location>
    <ligand>
        <name>substrate</name>
    </ligand>
</feature>
<dbReference type="NCBIfam" id="TIGR03139">
    <property type="entry name" value="QueF-II"/>
    <property type="match status" value="1"/>
</dbReference>
<dbReference type="PANTHER" id="PTHR34354:SF1">
    <property type="entry name" value="NADPH-DEPENDENT 7-CYANO-7-DEAZAGUANINE REDUCTASE"/>
    <property type="match status" value="1"/>
</dbReference>
<name>A0A0M5KRQ7_9GAMM</name>
<evidence type="ECO:0000256" key="1">
    <source>
        <dbReference type="ARBA" id="ARBA00022490"/>
    </source>
</evidence>
<dbReference type="InterPro" id="IPR016856">
    <property type="entry name" value="QueF_type1"/>
</dbReference>
<comment type="pathway">
    <text evidence="5">tRNA modification; tRNA-queuosine biosynthesis.</text>
</comment>
<feature type="active site" description="Thioimide intermediate" evidence="5">
    <location>
        <position position="34"/>
    </location>
</feature>
<dbReference type="EC" id="1.7.1.13" evidence="5"/>
<dbReference type="KEGG" id="tsn:W908_03855"/>
<evidence type="ECO:0000256" key="5">
    <source>
        <dbReference type="HAMAP-Rule" id="MF_00818"/>
    </source>
</evidence>
<dbReference type="UniPathway" id="UPA00392"/>
<reference evidence="6 7" key="1">
    <citation type="journal article" date="2015" name="Genome Announc.">
        <title>Genome Sequence of 'Candidatus Thioglobus singularis' Strain PS1, a Mixotroph from the SUP05 Clade of Marine Gammaproteobacteria.</title>
        <authorList>
            <person name="Marshall K.T."/>
            <person name="Morris R.M."/>
        </authorList>
    </citation>
    <scope>NUCLEOTIDE SEQUENCE [LARGE SCALE GENOMIC DNA]</scope>
    <source>
        <strain evidence="6 7">PS1</strain>
    </source>
</reference>
<evidence type="ECO:0000313" key="6">
    <source>
        <dbReference type="EMBL" id="ALE01786.1"/>
    </source>
</evidence>
<dbReference type="SUPFAM" id="SSF55620">
    <property type="entry name" value="Tetrahydrobiopterin biosynthesis enzymes-like"/>
    <property type="match status" value="1"/>
</dbReference>
<protein>
    <recommendedName>
        <fullName evidence="5">NADPH-dependent 7-cyano-7-deazaguanine reductase</fullName>
        <ecNumber evidence="5">1.7.1.13</ecNumber>
    </recommendedName>
    <alternativeName>
        <fullName evidence="5">7-cyano-7-carbaguanine reductase</fullName>
    </alternativeName>
    <alternativeName>
        <fullName evidence="5">NADPH-dependent nitrile oxidoreductase</fullName>
    </alternativeName>
    <alternativeName>
        <fullName evidence="5">PreQ(0) reductase</fullName>
    </alternativeName>
</protein>
<dbReference type="STRING" id="1125411.W908_03855"/>
<comment type="similarity">
    <text evidence="5">Belongs to the GTP cyclohydrolase I family. QueF type 1 subfamily.</text>
</comment>
<dbReference type="HAMAP" id="MF_00818">
    <property type="entry name" value="QueF_type1"/>
    <property type="match status" value="1"/>
</dbReference>
<keyword evidence="4 5" id="KW-0560">Oxidoreductase</keyword>
<dbReference type="GO" id="GO:0008616">
    <property type="term" value="P:tRNA queuosine(34) biosynthetic process"/>
    <property type="evidence" value="ECO:0007669"/>
    <property type="project" value="UniProtKB-UniRule"/>
</dbReference>
<dbReference type="OrthoDB" id="9789995at2"/>
<dbReference type="InterPro" id="IPR029500">
    <property type="entry name" value="QueF"/>
</dbReference>
<dbReference type="PIRSF" id="PIRSF027377">
    <property type="entry name" value="Nitrile_oxidored_QueF"/>
    <property type="match status" value="1"/>
</dbReference>
<gene>
    <name evidence="5" type="primary">queF</name>
    <name evidence="6" type="ORF">W908_03855</name>
</gene>
<feature type="binding site" evidence="5">
    <location>
        <begin position="75"/>
        <end position="76"/>
    </location>
    <ligand>
        <name>substrate</name>
    </ligand>
</feature>
<evidence type="ECO:0000256" key="2">
    <source>
        <dbReference type="ARBA" id="ARBA00022785"/>
    </source>
</evidence>
<dbReference type="PATRIC" id="fig|1125411.7.peg.753"/>
<proteinExistence type="inferred from homology"/>
<dbReference type="Gene3D" id="3.30.1130.10">
    <property type="match status" value="1"/>
</dbReference>
<dbReference type="AlphaFoldDB" id="A0A0M5KRQ7"/>
<evidence type="ECO:0000256" key="3">
    <source>
        <dbReference type="ARBA" id="ARBA00022857"/>
    </source>
</evidence>
<evidence type="ECO:0000313" key="7">
    <source>
        <dbReference type="Proteomes" id="UP000068905"/>
    </source>
</evidence>
<dbReference type="InterPro" id="IPR043133">
    <property type="entry name" value="GTP-CH-I_C/QueF"/>
</dbReference>
<organism evidence="6 7">
    <name type="scientific">Candidatus Pseudothioglobus singularis PS1</name>
    <dbReference type="NCBI Taxonomy" id="1125411"/>
    <lineage>
        <taxon>Bacteria</taxon>
        <taxon>Pseudomonadati</taxon>
        <taxon>Pseudomonadota</taxon>
        <taxon>Gammaproteobacteria</taxon>
        <taxon>Candidatus Pseudothioglobaceae</taxon>
        <taxon>Candidatus Pseudothioglobus</taxon>
    </lineage>
</organism>
<dbReference type="EMBL" id="CP006911">
    <property type="protein sequence ID" value="ALE01786.1"/>
    <property type="molecule type" value="Genomic_DNA"/>
</dbReference>
<comment type="subcellular location">
    <subcellularLocation>
        <location evidence="5">Cytoplasm</location>
    </subcellularLocation>
</comment>
<evidence type="ECO:0000256" key="4">
    <source>
        <dbReference type="ARBA" id="ARBA00023002"/>
    </source>
</evidence>
<feature type="active site" description="Proton donor" evidence="5">
    <location>
        <position position="41"/>
    </location>
</feature>
<comment type="function">
    <text evidence="5">Catalyzes the NADPH-dependent reduction of 7-cyano-7-deazaguanine (preQ0) to 7-aminomethyl-7-deazaguanine (preQ1).</text>
</comment>
<dbReference type="Proteomes" id="UP000068905">
    <property type="component" value="Chromosome"/>
</dbReference>
<dbReference type="PANTHER" id="PTHR34354">
    <property type="entry name" value="NADPH-DEPENDENT 7-CYANO-7-DEAZAGUANINE REDUCTASE"/>
    <property type="match status" value="1"/>
</dbReference>